<proteinExistence type="inferred from homology"/>
<dbReference type="PRINTS" id="PR01438">
    <property type="entry name" value="UNVRSLSTRESS"/>
</dbReference>
<dbReference type="Gene3D" id="3.40.50.620">
    <property type="entry name" value="HUPs"/>
    <property type="match status" value="1"/>
</dbReference>
<feature type="domain" description="UspA" evidence="2">
    <location>
        <begin position="4"/>
        <end position="140"/>
    </location>
</feature>
<dbReference type="Pfam" id="PF00582">
    <property type="entry name" value="Usp"/>
    <property type="match status" value="1"/>
</dbReference>
<evidence type="ECO:0000313" key="3">
    <source>
        <dbReference type="EMBL" id="AXR76998.1"/>
    </source>
</evidence>
<dbReference type="CDD" id="cd00293">
    <property type="entry name" value="USP-like"/>
    <property type="match status" value="1"/>
</dbReference>
<dbReference type="RefSeq" id="WP_117363215.1">
    <property type="nucleotide sequence ID" value="NZ_CP024047.1"/>
</dbReference>
<dbReference type="InterPro" id="IPR006015">
    <property type="entry name" value="Universal_stress_UspA"/>
</dbReference>
<dbReference type="SUPFAM" id="SSF52402">
    <property type="entry name" value="Adenine nucleotide alpha hydrolases-like"/>
    <property type="match status" value="1"/>
</dbReference>
<evidence type="ECO:0000259" key="2">
    <source>
        <dbReference type="Pfam" id="PF00582"/>
    </source>
</evidence>
<organism evidence="3 4">
    <name type="scientific">Natrarchaeobaculum sulfurireducens</name>
    <dbReference type="NCBI Taxonomy" id="2044521"/>
    <lineage>
        <taxon>Archaea</taxon>
        <taxon>Methanobacteriati</taxon>
        <taxon>Methanobacteriota</taxon>
        <taxon>Stenosarchaea group</taxon>
        <taxon>Halobacteria</taxon>
        <taxon>Halobacteriales</taxon>
        <taxon>Natrialbaceae</taxon>
        <taxon>Natrarchaeobaculum</taxon>
    </lineage>
</organism>
<name>A0A346PBV3_9EURY</name>
<sequence>MYTALVPVDESETRARRAANVVTSLPGKSDELNVVLLSVSEKKQQPWFTEAEINTTEGQPDQSVAPESVDVAYEILENHGASVEKRYEYGDPPKRILAVAEEIVADVIVMCSRRQSPTGKALFGSVTQSVMLESQRPIVLLMDE</sequence>
<dbReference type="EMBL" id="CP024047">
    <property type="protein sequence ID" value="AXR76998.1"/>
    <property type="molecule type" value="Genomic_DNA"/>
</dbReference>
<gene>
    <name evidence="3" type="ORF">AArc1_0655</name>
</gene>
<dbReference type="InterPro" id="IPR014729">
    <property type="entry name" value="Rossmann-like_a/b/a_fold"/>
</dbReference>
<reference evidence="4" key="1">
    <citation type="submission" date="2017-10" db="EMBL/GenBank/DDBJ databases">
        <title>Phenotypic and genomic properties of facultatively anaerobic sulfur-reducing natronoarchaea from hypersaline soda lakes.</title>
        <authorList>
            <person name="Sorokin D.Y."/>
            <person name="Kublanov I.V."/>
            <person name="Roman P."/>
            <person name="Sinninghe Damste J.S."/>
            <person name="Golyshin P.N."/>
            <person name="Rojo D."/>
            <person name="Ciordia S."/>
            <person name="Mena Md.C."/>
            <person name="Ferrer M."/>
            <person name="Messina E."/>
            <person name="Smedile F."/>
            <person name="La Spada G."/>
            <person name="La Cono V."/>
            <person name="Yakimov M.M."/>
        </authorList>
    </citation>
    <scope>NUCLEOTIDE SEQUENCE [LARGE SCALE GENOMIC DNA]</scope>
    <source>
        <strain evidence="4">AArc1</strain>
    </source>
</reference>
<evidence type="ECO:0000313" key="4">
    <source>
        <dbReference type="Proteomes" id="UP000258707"/>
    </source>
</evidence>
<evidence type="ECO:0000256" key="1">
    <source>
        <dbReference type="ARBA" id="ARBA00008791"/>
    </source>
</evidence>
<dbReference type="InterPro" id="IPR006016">
    <property type="entry name" value="UspA"/>
</dbReference>
<dbReference type="KEGG" id="nan:AArc1_0655"/>
<dbReference type="AlphaFoldDB" id="A0A346PBV3"/>
<comment type="similarity">
    <text evidence="1">Belongs to the universal stress protein A family.</text>
</comment>
<dbReference type="GeneID" id="37637468"/>
<dbReference type="Proteomes" id="UP000258707">
    <property type="component" value="Chromosome"/>
</dbReference>
<accession>A0A346PBV3</accession>
<dbReference type="PANTHER" id="PTHR46268">
    <property type="entry name" value="STRESS RESPONSE PROTEIN NHAX"/>
    <property type="match status" value="1"/>
</dbReference>
<dbReference type="PANTHER" id="PTHR46268:SF6">
    <property type="entry name" value="UNIVERSAL STRESS PROTEIN UP12"/>
    <property type="match status" value="1"/>
</dbReference>
<protein>
    <submittedName>
        <fullName evidence="3">Nucleotide-binding protein, UspA family</fullName>
    </submittedName>
</protein>